<dbReference type="GO" id="GO:0045259">
    <property type="term" value="C:proton-transporting ATP synthase complex"/>
    <property type="evidence" value="ECO:0007669"/>
    <property type="project" value="UniProtKB-KW"/>
</dbReference>
<accession>A0A343AWK7</accession>
<evidence type="ECO:0000256" key="6">
    <source>
        <dbReference type="ARBA" id="ARBA00022692"/>
    </source>
</evidence>
<proteinExistence type="inferred from homology"/>
<organism evidence="14">
    <name type="scientific">Trichophoromyia ininii</name>
    <dbReference type="NCBI Taxonomy" id="1629539"/>
    <lineage>
        <taxon>Eukaryota</taxon>
        <taxon>Metazoa</taxon>
        <taxon>Ecdysozoa</taxon>
        <taxon>Arthropoda</taxon>
        <taxon>Hexapoda</taxon>
        <taxon>Insecta</taxon>
        <taxon>Pterygota</taxon>
        <taxon>Neoptera</taxon>
        <taxon>Endopterygota</taxon>
        <taxon>Diptera</taxon>
        <taxon>Nematocera</taxon>
        <taxon>Psychodoidea</taxon>
        <taxon>Psychodidae</taxon>
        <taxon>Trichophoromyia</taxon>
    </lineage>
</organism>
<evidence type="ECO:0000256" key="13">
    <source>
        <dbReference type="SAM" id="Phobius"/>
    </source>
</evidence>
<keyword evidence="7 12" id="KW-0375">Hydrogen ion transport</keyword>
<dbReference type="GO" id="GO:0015986">
    <property type="term" value="P:proton motive force-driven ATP synthesis"/>
    <property type="evidence" value="ECO:0007669"/>
    <property type="project" value="InterPro"/>
</dbReference>
<keyword evidence="9 12" id="KW-0406">Ion transport</keyword>
<name>A0A343AWK7_9DIPT</name>
<keyword evidence="8 13" id="KW-1133">Transmembrane helix</keyword>
<keyword evidence="6 12" id="KW-0812">Transmembrane</keyword>
<comment type="subunit">
    <text evidence="3">F-type ATPases have 2 components, CF(1) - the catalytic core - and CF(0) - the membrane proton channel.</text>
</comment>
<evidence type="ECO:0000256" key="4">
    <source>
        <dbReference type="ARBA" id="ARBA00022448"/>
    </source>
</evidence>
<keyword evidence="4 12" id="KW-0813">Transport</keyword>
<dbReference type="InterPro" id="IPR001421">
    <property type="entry name" value="ATP8_metazoa"/>
</dbReference>
<evidence type="ECO:0000256" key="3">
    <source>
        <dbReference type="ARBA" id="ARBA00011291"/>
    </source>
</evidence>
<comment type="subcellular location">
    <subcellularLocation>
        <location evidence="1 12">Mitochondrion membrane</location>
        <topology evidence="1 12">Single-pass membrane protein</topology>
    </subcellularLocation>
</comment>
<keyword evidence="11 13" id="KW-0472">Membrane</keyword>
<evidence type="ECO:0000256" key="1">
    <source>
        <dbReference type="ARBA" id="ARBA00004304"/>
    </source>
</evidence>
<evidence type="ECO:0000256" key="11">
    <source>
        <dbReference type="ARBA" id="ARBA00023136"/>
    </source>
</evidence>
<evidence type="ECO:0000256" key="5">
    <source>
        <dbReference type="ARBA" id="ARBA00022547"/>
    </source>
</evidence>
<evidence type="ECO:0000256" key="8">
    <source>
        <dbReference type="ARBA" id="ARBA00022989"/>
    </source>
</evidence>
<protein>
    <recommendedName>
        <fullName evidence="12">ATP synthase complex subunit 8</fullName>
    </recommendedName>
</protein>
<dbReference type="AlphaFoldDB" id="A0A343AWK7"/>
<evidence type="ECO:0000256" key="12">
    <source>
        <dbReference type="RuleBase" id="RU003661"/>
    </source>
</evidence>
<dbReference type="Pfam" id="PF00895">
    <property type="entry name" value="ATP-synt_8"/>
    <property type="match status" value="1"/>
</dbReference>
<dbReference type="GO" id="GO:0031966">
    <property type="term" value="C:mitochondrial membrane"/>
    <property type="evidence" value="ECO:0007669"/>
    <property type="project" value="UniProtKB-SubCell"/>
</dbReference>
<gene>
    <name evidence="14" type="primary">ATP8</name>
</gene>
<evidence type="ECO:0000256" key="7">
    <source>
        <dbReference type="ARBA" id="ARBA00022781"/>
    </source>
</evidence>
<reference evidence="14" key="1">
    <citation type="submission" date="2016-05" db="EMBL/GenBank/DDBJ databases">
        <title>Phylogenomics of neotropical sand flies (Diptera, Psychodidae): an assessment of the genome skimming approach.</title>
        <authorList>
            <person name="Kocher A."/>
            <person name="Verschuren P."/>
            <person name="Gantier J.-C."/>
            <person name="Jeziorski C."/>
            <person name="Girod R."/>
            <person name="Murienne J."/>
        </authorList>
    </citation>
    <scope>NUCLEOTIDE SEQUENCE</scope>
</reference>
<geneLocation type="mitochondrion" evidence="14"/>
<evidence type="ECO:0000256" key="2">
    <source>
        <dbReference type="ARBA" id="ARBA00008892"/>
    </source>
</evidence>
<sequence>MPQMAPLMWLSLFIFFLVMYLMFNIINYFSYITLNKSESNNKSLKMSESTWKW</sequence>
<keyword evidence="5 12" id="KW-0138">CF(0)</keyword>
<dbReference type="GO" id="GO:0015078">
    <property type="term" value="F:proton transmembrane transporter activity"/>
    <property type="evidence" value="ECO:0007669"/>
    <property type="project" value="InterPro"/>
</dbReference>
<feature type="transmembrane region" description="Helical" evidence="13">
    <location>
        <begin position="6"/>
        <end position="29"/>
    </location>
</feature>
<comment type="similarity">
    <text evidence="2 12">Belongs to the ATPase protein 8 family.</text>
</comment>
<evidence type="ECO:0000256" key="10">
    <source>
        <dbReference type="ARBA" id="ARBA00023128"/>
    </source>
</evidence>
<evidence type="ECO:0000256" key="9">
    <source>
        <dbReference type="ARBA" id="ARBA00023065"/>
    </source>
</evidence>
<dbReference type="EMBL" id="KX356040">
    <property type="protein sequence ID" value="APT41563.1"/>
    <property type="molecule type" value="Genomic_DNA"/>
</dbReference>
<keyword evidence="10 12" id="KW-0496">Mitochondrion</keyword>
<evidence type="ECO:0000313" key="14">
    <source>
        <dbReference type="EMBL" id="APT41563.1"/>
    </source>
</evidence>